<protein>
    <submittedName>
        <fullName evidence="1">Uncharacterized protein</fullName>
    </submittedName>
</protein>
<comment type="caution">
    <text evidence="1">The sequence shown here is derived from an EMBL/GenBank/DDBJ whole genome shotgun (WGS) entry which is preliminary data.</text>
</comment>
<dbReference type="Proteomes" id="UP000604825">
    <property type="component" value="Unassembled WGS sequence"/>
</dbReference>
<sequence>MATTEHFQSMVGRMIRCFFLQAHAAVLTPCCRHLRAEHQECLRRDELELFIDRKLKHGVGDAAILVGLARQGYEFRNLTLGKDVLLFLVGEVELLQPHECPHQAVEDTTNTFLIAGDAHRFIRLQDPSGAASFV</sequence>
<keyword evidence="2" id="KW-1185">Reference proteome</keyword>
<accession>A0A811N461</accession>
<reference evidence="1" key="1">
    <citation type="submission" date="2020-10" db="EMBL/GenBank/DDBJ databases">
        <authorList>
            <person name="Han B."/>
            <person name="Lu T."/>
            <person name="Zhao Q."/>
            <person name="Huang X."/>
            <person name="Zhao Y."/>
        </authorList>
    </citation>
    <scope>NUCLEOTIDE SEQUENCE</scope>
</reference>
<proteinExistence type="predicted"/>
<evidence type="ECO:0000313" key="1">
    <source>
        <dbReference type="EMBL" id="CAD6220585.1"/>
    </source>
</evidence>
<organism evidence="1 2">
    <name type="scientific">Miscanthus lutarioriparius</name>
    <dbReference type="NCBI Taxonomy" id="422564"/>
    <lineage>
        <taxon>Eukaryota</taxon>
        <taxon>Viridiplantae</taxon>
        <taxon>Streptophyta</taxon>
        <taxon>Embryophyta</taxon>
        <taxon>Tracheophyta</taxon>
        <taxon>Spermatophyta</taxon>
        <taxon>Magnoliopsida</taxon>
        <taxon>Liliopsida</taxon>
        <taxon>Poales</taxon>
        <taxon>Poaceae</taxon>
        <taxon>PACMAD clade</taxon>
        <taxon>Panicoideae</taxon>
        <taxon>Andropogonodae</taxon>
        <taxon>Andropogoneae</taxon>
        <taxon>Saccharinae</taxon>
        <taxon>Miscanthus</taxon>
    </lineage>
</organism>
<evidence type="ECO:0000313" key="2">
    <source>
        <dbReference type="Proteomes" id="UP000604825"/>
    </source>
</evidence>
<gene>
    <name evidence="1" type="ORF">NCGR_LOCUS14045</name>
</gene>
<name>A0A811N461_9POAL</name>
<dbReference type="AlphaFoldDB" id="A0A811N461"/>
<dbReference type="EMBL" id="CAJGYO010000003">
    <property type="protein sequence ID" value="CAD6220585.1"/>
    <property type="molecule type" value="Genomic_DNA"/>
</dbReference>